<keyword evidence="2" id="KW-0472">Membrane</keyword>
<dbReference type="Proteomes" id="UP000011867">
    <property type="component" value="Chromosome"/>
</dbReference>
<keyword evidence="5" id="KW-1185">Reference proteome</keyword>
<feature type="transmembrane region" description="Helical" evidence="2">
    <location>
        <begin position="129"/>
        <end position="153"/>
    </location>
</feature>
<reference evidence="4 5" key="1">
    <citation type="journal article" date="2013" name="Genome Announc.">
        <title>Genome of the haloarchaeon Natronomonas moolapensis, a neutrophilic member of a previously haloalkaliphilic genus.</title>
        <authorList>
            <person name="Dyall-Smith M.L."/>
            <person name="Pfeiffer F."/>
            <person name="Oberwinkler T."/>
            <person name="Klee K."/>
            <person name="Rampp M."/>
            <person name="Palm P."/>
            <person name="Gross K."/>
            <person name="Schuster S.C."/>
            <person name="Oesterhelt D."/>
        </authorList>
    </citation>
    <scope>NUCLEOTIDE SEQUENCE [LARGE SCALE GENOMIC DNA]</scope>
    <source>
        <strain evidence="5">DSM 18674 / JCM 14361 / 8.8.11</strain>
    </source>
</reference>
<keyword evidence="2" id="KW-0812">Transmembrane</keyword>
<proteinExistence type="predicted"/>
<name>M1XLC5_NATM8</name>
<accession>M1XLC5</accession>
<evidence type="ECO:0000313" key="5">
    <source>
        <dbReference type="Proteomes" id="UP000011867"/>
    </source>
</evidence>
<evidence type="ECO:0000259" key="3">
    <source>
        <dbReference type="Pfam" id="PF23600"/>
    </source>
</evidence>
<dbReference type="STRING" id="268739.Nmlp_3341"/>
<protein>
    <recommendedName>
        <fullName evidence="3">Cell division protein A N-terminal domain-containing protein</fullName>
    </recommendedName>
</protein>
<feature type="region of interest" description="Disordered" evidence="1">
    <location>
        <begin position="162"/>
        <end position="186"/>
    </location>
</feature>
<evidence type="ECO:0000313" key="4">
    <source>
        <dbReference type="EMBL" id="CCQ37471.1"/>
    </source>
</evidence>
<feature type="transmembrane region" description="Helical" evidence="2">
    <location>
        <begin position="96"/>
        <end position="117"/>
    </location>
</feature>
<sequence length="298" mass="31523">MSETAPPDNVLFSLYEQYVGEPETETEVYSGFGLFFAGVAFAVIGFLLFIIGAGTYGLREPGYFSLAQPGYLFGLLSVPLALIGVVVLLPTSRRIVTVAFAGLGLTVVAAGAFLRAYPTVWFEFGPWNTLFVVGTYAAGLAVIIATTGSALVAHRLARGEEANAGTTTADSGGDGRSTESISEEEIESDIDAAMSDVEISWGGVEKTETRRLDFTADYADEASGSLDVEAEETVSTGVDAEVEGLKQLKGGETDVETADGTVDDETAALRELKDRKQSGDLSEDADEDGAFSRLRSLF</sequence>
<dbReference type="EMBL" id="HF582854">
    <property type="protein sequence ID" value="CCQ37471.1"/>
    <property type="molecule type" value="Genomic_DNA"/>
</dbReference>
<dbReference type="KEGG" id="nmo:Nmlp_3341"/>
<dbReference type="eggNOG" id="arCOG02827">
    <property type="taxonomic scope" value="Archaea"/>
</dbReference>
<dbReference type="HOGENOM" id="CLU_080901_0_0_2"/>
<feature type="transmembrane region" description="Helical" evidence="2">
    <location>
        <begin position="34"/>
        <end position="58"/>
    </location>
</feature>
<dbReference type="OrthoDB" id="157486at2157"/>
<feature type="domain" description="Cell division protein A N-terminal" evidence="3">
    <location>
        <begin position="10"/>
        <end position="157"/>
    </location>
</feature>
<gene>
    <name evidence="4" type="ordered locus">Nmlp_3341</name>
</gene>
<feature type="region of interest" description="Disordered" evidence="1">
    <location>
        <begin position="270"/>
        <end position="298"/>
    </location>
</feature>
<feature type="transmembrane region" description="Helical" evidence="2">
    <location>
        <begin position="70"/>
        <end position="89"/>
    </location>
</feature>
<evidence type="ECO:0000256" key="2">
    <source>
        <dbReference type="SAM" id="Phobius"/>
    </source>
</evidence>
<dbReference type="InterPro" id="IPR055563">
    <property type="entry name" value="CdpA_N"/>
</dbReference>
<dbReference type="GeneID" id="14651824"/>
<keyword evidence="2" id="KW-1133">Transmembrane helix</keyword>
<dbReference type="Pfam" id="PF23600">
    <property type="entry name" value="CdpA_N"/>
    <property type="match status" value="1"/>
</dbReference>
<organism evidence="4 5">
    <name type="scientific">Natronomonas moolapensis (strain DSM 18674 / CECT 7526 / JCM 14361 / 8.8.11)</name>
    <dbReference type="NCBI Taxonomy" id="268739"/>
    <lineage>
        <taxon>Archaea</taxon>
        <taxon>Methanobacteriati</taxon>
        <taxon>Methanobacteriota</taxon>
        <taxon>Stenosarchaea group</taxon>
        <taxon>Halobacteria</taxon>
        <taxon>Halobacteriales</taxon>
        <taxon>Natronomonadaceae</taxon>
        <taxon>Natronomonas</taxon>
    </lineage>
</organism>
<dbReference type="RefSeq" id="WP_015410212.1">
    <property type="nucleotide sequence ID" value="NC_020388.1"/>
</dbReference>
<dbReference type="AlphaFoldDB" id="M1XLC5"/>
<evidence type="ECO:0000256" key="1">
    <source>
        <dbReference type="SAM" id="MobiDB-lite"/>
    </source>
</evidence>